<reference evidence="1" key="1">
    <citation type="submission" date="2021-01" db="EMBL/GenBank/DDBJ databases">
        <title>Whole genome shotgun sequence of Virgisporangium ochraceum NBRC 16418.</title>
        <authorList>
            <person name="Komaki H."/>
            <person name="Tamura T."/>
        </authorList>
    </citation>
    <scope>NUCLEOTIDE SEQUENCE</scope>
    <source>
        <strain evidence="1">NBRC 16418</strain>
    </source>
</reference>
<name>A0A8J4A2B7_9ACTN</name>
<organism evidence="1 2">
    <name type="scientific">Virgisporangium ochraceum</name>
    <dbReference type="NCBI Taxonomy" id="65505"/>
    <lineage>
        <taxon>Bacteria</taxon>
        <taxon>Bacillati</taxon>
        <taxon>Actinomycetota</taxon>
        <taxon>Actinomycetes</taxon>
        <taxon>Micromonosporales</taxon>
        <taxon>Micromonosporaceae</taxon>
        <taxon>Virgisporangium</taxon>
    </lineage>
</organism>
<comment type="caution">
    <text evidence="1">The sequence shown here is derived from an EMBL/GenBank/DDBJ whole genome shotgun (WGS) entry which is preliminary data.</text>
</comment>
<evidence type="ECO:0000313" key="1">
    <source>
        <dbReference type="EMBL" id="GIJ72863.1"/>
    </source>
</evidence>
<keyword evidence="2" id="KW-1185">Reference proteome</keyword>
<accession>A0A8J4A2B7</accession>
<dbReference type="AlphaFoldDB" id="A0A8J4A2B7"/>
<proteinExistence type="predicted"/>
<evidence type="ECO:0000313" key="2">
    <source>
        <dbReference type="Proteomes" id="UP000635606"/>
    </source>
</evidence>
<gene>
    <name evidence="1" type="ORF">Voc01_077800</name>
</gene>
<dbReference type="Proteomes" id="UP000635606">
    <property type="component" value="Unassembled WGS sequence"/>
</dbReference>
<dbReference type="RefSeq" id="WP_203932690.1">
    <property type="nucleotide sequence ID" value="NZ_BOPH01000105.1"/>
</dbReference>
<dbReference type="EMBL" id="BOPH01000105">
    <property type="protein sequence ID" value="GIJ72863.1"/>
    <property type="molecule type" value="Genomic_DNA"/>
</dbReference>
<protein>
    <submittedName>
        <fullName evidence="1">Uncharacterized protein</fullName>
    </submittedName>
</protein>
<sequence length="209" mass="22721">MARADGGARLVFVTLLVLLVLFTGAAVVVLVRHPFFDDDTDTYSLCPEERSSTTPVRPSRMIDESRPYQGPGPHHVVVVGPSDATEALPGDWHPPRATGWAHRVDTLELVACEYRYGVGDEGDLGSCGWKAVGGSAIYTVTTQSAKYDYHIFVAATGRLLASFTVKGVYRECVETTVRHGPGGHETMPASTDLTELKRLLEPLVTRHVT</sequence>